<sequence>MGSRIIKVLHDKYEIFSATSDKLDITDEKRVLNLVKELKPNFIIHGAAVAETKFCDENPEFAYNLNVNGAVNMAKAADAVKSKMIFFSTEQIFNGNSGEGPFKEEDLAMANTQYGKTKLEAEKKILDIVEGLWILRLTWMFGMPERGLKINPNILWDTVKSAYRQQEIVASVNEYRGMTYVYDLVDQIEKVFDMDRGIYHTGSENNISRYHTVKFILKELGLTEDRVDKMLIPDKEKYADKNRDVRLGTLKIKSSGLAFDNTQEALAKAIREYSMC</sequence>
<evidence type="ECO:0000256" key="1">
    <source>
        <dbReference type="ARBA" id="ARBA00010944"/>
    </source>
</evidence>
<dbReference type="AlphaFoldDB" id="A0A1M4SP33"/>
<organism evidence="4 5">
    <name type="scientific">Alkalibacter saccharofermentans DSM 14828</name>
    <dbReference type="NCBI Taxonomy" id="1120975"/>
    <lineage>
        <taxon>Bacteria</taxon>
        <taxon>Bacillati</taxon>
        <taxon>Bacillota</taxon>
        <taxon>Clostridia</taxon>
        <taxon>Eubacteriales</taxon>
        <taxon>Eubacteriaceae</taxon>
        <taxon>Alkalibacter</taxon>
    </lineage>
</organism>
<reference evidence="4 5" key="1">
    <citation type="submission" date="2016-11" db="EMBL/GenBank/DDBJ databases">
        <authorList>
            <person name="Jaros S."/>
            <person name="Januszkiewicz K."/>
            <person name="Wedrychowicz H."/>
        </authorList>
    </citation>
    <scope>NUCLEOTIDE SEQUENCE [LARGE SCALE GENOMIC DNA]</scope>
    <source>
        <strain evidence="4 5">DSM 14828</strain>
    </source>
</reference>
<dbReference type="PANTHER" id="PTHR10491">
    <property type="entry name" value="DTDP-4-DEHYDRORHAMNOSE REDUCTASE"/>
    <property type="match status" value="1"/>
</dbReference>
<keyword evidence="2" id="KW-0521">NADP</keyword>
<comment type="function">
    <text evidence="2">Catalyzes the reduction of dTDP-6-deoxy-L-lyxo-4-hexulose to yield dTDP-L-rhamnose.</text>
</comment>
<dbReference type="InterPro" id="IPR005913">
    <property type="entry name" value="dTDP_dehydrorham_reduct"/>
</dbReference>
<dbReference type="Pfam" id="PF04321">
    <property type="entry name" value="RmlD_sub_bind"/>
    <property type="match status" value="1"/>
</dbReference>
<name>A0A1M4SP33_9FIRM</name>
<dbReference type="GO" id="GO:0008831">
    <property type="term" value="F:dTDP-4-dehydrorhamnose reductase activity"/>
    <property type="evidence" value="ECO:0007669"/>
    <property type="project" value="UniProtKB-EC"/>
</dbReference>
<evidence type="ECO:0000313" key="5">
    <source>
        <dbReference type="Proteomes" id="UP000184251"/>
    </source>
</evidence>
<dbReference type="STRING" id="1120975.SAMN02746064_00328"/>
<evidence type="ECO:0000259" key="3">
    <source>
        <dbReference type="Pfam" id="PF04321"/>
    </source>
</evidence>
<protein>
    <recommendedName>
        <fullName evidence="2">dTDP-4-dehydrorhamnose reductase</fullName>
        <ecNumber evidence="2">1.1.1.133</ecNumber>
    </recommendedName>
</protein>
<dbReference type="UniPathway" id="UPA00124"/>
<dbReference type="Proteomes" id="UP000184251">
    <property type="component" value="Unassembled WGS sequence"/>
</dbReference>
<keyword evidence="5" id="KW-1185">Reference proteome</keyword>
<feature type="domain" description="RmlD-like substrate binding" evidence="3">
    <location>
        <begin position="2"/>
        <end position="274"/>
    </location>
</feature>
<dbReference type="Gene3D" id="3.40.50.720">
    <property type="entry name" value="NAD(P)-binding Rossmann-like Domain"/>
    <property type="match status" value="1"/>
</dbReference>
<dbReference type="InterPro" id="IPR036291">
    <property type="entry name" value="NAD(P)-bd_dom_sf"/>
</dbReference>
<evidence type="ECO:0000256" key="2">
    <source>
        <dbReference type="RuleBase" id="RU364082"/>
    </source>
</evidence>
<dbReference type="EC" id="1.1.1.133" evidence="2"/>
<comment type="similarity">
    <text evidence="1 2">Belongs to the dTDP-4-dehydrorhamnose reductase family.</text>
</comment>
<proteinExistence type="inferred from homology"/>
<keyword evidence="2" id="KW-0560">Oxidoreductase</keyword>
<dbReference type="SUPFAM" id="SSF51735">
    <property type="entry name" value="NAD(P)-binding Rossmann-fold domains"/>
    <property type="match status" value="1"/>
</dbReference>
<dbReference type="InterPro" id="IPR029903">
    <property type="entry name" value="RmlD-like-bd"/>
</dbReference>
<gene>
    <name evidence="4" type="ORF">SAMN02746064_00328</name>
</gene>
<comment type="pathway">
    <text evidence="2">Carbohydrate biosynthesis; dTDP-L-rhamnose biosynthesis.</text>
</comment>
<accession>A0A1M4SP33</accession>
<dbReference type="PANTHER" id="PTHR10491:SF4">
    <property type="entry name" value="METHIONINE ADENOSYLTRANSFERASE 2 SUBUNIT BETA"/>
    <property type="match status" value="1"/>
</dbReference>
<evidence type="ECO:0000313" key="4">
    <source>
        <dbReference type="EMBL" id="SHE33961.1"/>
    </source>
</evidence>
<dbReference type="EMBL" id="FQTU01000001">
    <property type="protein sequence ID" value="SHE33961.1"/>
    <property type="molecule type" value="Genomic_DNA"/>
</dbReference>
<dbReference type="GO" id="GO:0019305">
    <property type="term" value="P:dTDP-rhamnose biosynthetic process"/>
    <property type="evidence" value="ECO:0007669"/>
    <property type="project" value="UniProtKB-UniPathway"/>
</dbReference>